<accession>A0AAV8VUI1</accession>
<evidence type="ECO:0000313" key="15">
    <source>
        <dbReference type="Proteomes" id="UP001159042"/>
    </source>
</evidence>
<sequence length="1846" mass="202670">SVTGSSKESKEKEKDETASNHEAEDAPPAPKPQSAGANVRDAAQKILSLCQKGEWGPVDQVLKSMEKAIANAGEDANTVPLAGVLDAATGMTPLMYAVKDNRTSLIDKMIDLGSDVGARNNDNYNVLHISAMYSREDVVKLLLTKKGVDPYSTGGSRNQTAVHLVASRQTGTATAILRALLQAAGKDIRLRTDGRGKIPLLLAVEAGNQSMCRELLSAQTAEQLKAQSANGDTALHLAVRRKDIDMVRILVDYGTSVDIRNGDGQTPLHIAAAEGDEVLVKYFYGVRASASITDNQDRTPMHLGKTISFHNYLLTRVILFAAAENGHANIIELLADKFKASIFERTKDGSTLMHIASLNGHADCAMMLFKKGVYLHMPNKDGARSIHTAARYGHVGIINTLLQKGEKVDVTTNDNYTALHIAVESCKPLVVETLLGYGADVHVRGGKLKETALHIAARVKDGEKCALMLLKSGAGPNLATHDGQTPVHVAARYGNLQTLLLLLEDGGDPQFKNKKGETALHLASRGCRPDVVKHLINYLKERKGEEKAAAYVNEVNENDESALHYVCAVTKDDVEVPNSDREVVKLLIDNGADVKLLAKHHESAFHYVALAGNNDVLMEMIAHMSPTDSQKALNRQNDNGWTPLLIASHKGHIELVNNLLANHARVDVFDNEGRSALHLAAEQGYLPVCDSLLSNKAFINSKSRNGRTALHLAALNGYIHLVKFLIKDHNAVIDILTLKKQTPLHLAAGAGQIEVCKLLLELGADIDATDEQGQKPIHAACQNNFSEVAKLFLQQHPSLVMATTKDGNTCAHIAAAQGSVTVVEELMKFDRQGVISARNKITDATPLQMAAEGGHAEVVKALVRAGANVTDENKGGFTAVHLAAQHGHLQVLEVLRSSNTLRVTSKKLGVTPLHVAAYFGQADTVRELLAHVPGTVKSDPPNGASLVPALGNESGMTPLHLASFSGNENVVRLLLNSAGVQVDAATHENGYNPMHLACYGGHATVVGLLLSRSAELLQSVDKHGKTGLHIAAQHGHYQMVEVLLGQGAEINAPDKNGWTPLHCAARAGCFDVVKLLVESGASPKSETNLGAVPIWFAASEGHHAVLEYLMTKEHDTYALMEDRRFVYNLMVCSKNHNNKPIEEFILVSPAPVDTAAKLSNILIVLSNKEKERAKDLIAAGKFCEAMATELLALAAGADSAGKILTATDRRNIEFLDVLIENEQKEVIAHTVVQRYLQELWRGALNWAAWRTLLLFVFFIICPPVWIAFTLPLGHKYYKVPIIKFMSYLTSHVYLMVFLLIVGITPPYPVVRRGLFPVWYEWILLIWLSGLLLFELTNPSDKSGLGWIKLSVLLFSILGVGVHVLGILFIKTKDWPTLMYCRNQLFALSFVLACVQILDFLSFHHLFGPWAIIIGNLMKDLARFLAVLAIFVFGFSMQFVALNQPFHELSNTEVKVITNPRGSGVLEQGYFVDERDPSLDDAEWIEEMTDEEPLRRAGLRKKRPPVSGMKMNPIKAFELLFFGVFGQTTFDELIVKSPKGLPPIKPSWTDNLFKVVFGIYMLVSVVVLINLLIAMMSDTYQRIQVIALFVIPVKKNPISAFELLFFAVFGQTTTDHLKATTYSTNANVENRNNQPPWTEVLFKCVFGVYMLVSVVVLINLLIAMMTDTYQRIQAQSDIEWKFGLSKLIRNMHRTTTAPSPINLITTWLFYLVDICKKRDFVLVKTRKRQSFVHLMGSFQRTAQLSPRSKAGAKWLSKVKKGRQIAPKESVALSIGHMSPLGSQLSFTTQTTRIEHVTDWEAIAKKYRALMGEVDEVKEQTSEDNEEEDEDASASIPVPTQNISSSFG</sequence>
<feature type="transmembrane region" description="Helical" evidence="12">
    <location>
        <begin position="1389"/>
        <end position="1413"/>
    </location>
</feature>
<dbReference type="PROSITE" id="PS50088">
    <property type="entry name" value="ANK_REPEAT"/>
    <property type="match status" value="18"/>
</dbReference>
<comment type="subcellular location">
    <subcellularLocation>
        <location evidence="1">Membrane</location>
        <topology evidence="1">Multi-pass membrane protein</topology>
    </subcellularLocation>
</comment>
<dbReference type="PRINTS" id="PR01097">
    <property type="entry name" value="TRNSRECEPTRP"/>
</dbReference>
<evidence type="ECO:0000256" key="12">
    <source>
        <dbReference type="SAM" id="Phobius"/>
    </source>
</evidence>
<keyword evidence="3 12" id="KW-0812">Transmembrane</keyword>
<feature type="repeat" description="ANK" evidence="10">
    <location>
        <begin position="639"/>
        <end position="671"/>
    </location>
</feature>
<dbReference type="Pfam" id="PF12796">
    <property type="entry name" value="Ank_2"/>
    <property type="match status" value="10"/>
</dbReference>
<dbReference type="Pfam" id="PF00023">
    <property type="entry name" value="Ank"/>
    <property type="match status" value="2"/>
</dbReference>
<dbReference type="InterPro" id="IPR002153">
    <property type="entry name" value="TRPC_channel"/>
</dbReference>
<dbReference type="SUPFAM" id="SSF48403">
    <property type="entry name" value="Ankyrin repeat"/>
    <property type="match status" value="4"/>
</dbReference>
<feature type="repeat" description="ANK" evidence="10">
    <location>
        <begin position="739"/>
        <end position="771"/>
    </location>
</feature>
<protein>
    <recommendedName>
        <fullName evidence="13">Ion transport domain-containing protein</fullName>
    </recommendedName>
</protein>
<feature type="non-terminal residue" evidence="14">
    <location>
        <position position="1"/>
    </location>
</feature>
<dbReference type="Gene3D" id="1.25.40.20">
    <property type="entry name" value="Ankyrin repeat-containing domain"/>
    <property type="match status" value="8"/>
</dbReference>
<keyword evidence="6 10" id="KW-0040">ANK repeat</keyword>
<feature type="transmembrane region" description="Helical" evidence="12">
    <location>
        <begin position="1420"/>
        <end position="1440"/>
    </location>
</feature>
<feature type="region of interest" description="Disordered" evidence="11">
    <location>
        <begin position="1813"/>
        <end position="1846"/>
    </location>
</feature>
<feature type="repeat" description="ANK" evidence="10">
    <location>
        <begin position="908"/>
        <end position="929"/>
    </location>
</feature>
<organism evidence="14 15">
    <name type="scientific">Exocentrus adspersus</name>
    <dbReference type="NCBI Taxonomy" id="1586481"/>
    <lineage>
        <taxon>Eukaryota</taxon>
        <taxon>Metazoa</taxon>
        <taxon>Ecdysozoa</taxon>
        <taxon>Arthropoda</taxon>
        <taxon>Hexapoda</taxon>
        <taxon>Insecta</taxon>
        <taxon>Pterygota</taxon>
        <taxon>Neoptera</taxon>
        <taxon>Endopterygota</taxon>
        <taxon>Coleoptera</taxon>
        <taxon>Polyphaga</taxon>
        <taxon>Cucujiformia</taxon>
        <taxon>Chrysomeloidea</taxon>
        <taxon>Cerambycidae</taxon>
        <taxon>Lamiinae</taxon>
        <taxon>Acanthocinini</taxon>
        <taxon>Exocentrus</taxon>
    </lineage>
</organism>
<feature type="repeat" description="ANK" evidence="10">
    <location>
        <begin position="954"/>
        <end position="976"/>
    </location>
</feature>
<dbReference type="Pfam" id="PF00520">
    <property type="entry name" value="Ion_trans"/>
    <property type="match status" value="2"/>
</dbReference>
<feature type="transmembrane region" description="Helical" evidence="12">
    <location>
        <begin position="1345"/>
        <end position="1369"/>
    </location>
</feature>
<evidence type="ECO:0000256" key="7">
    <source>
        <dbReference type="ARBA" id="ARBA00023065"/>
    </source>
</evidence>
<reference evidence="14 15" key="1">
    <citation type="journal article" date="2023" name="Insect Mol. Biol.">
        <title>Genome sequencing provides insights into the evolution of gene families encoding plant cell wall-degrading enzymes in longhorned beetles.</title>
        <authorList>
            <person name="Shin N.R."/>
            <person name="Okamura Y."/>
            <person name="Kirsch R."/>
            <person name="Pauchet Y."/>
        </authorList>
    </citation>
    <scope>NUCLEOTIDE SEQUENCE [LARGE SCALE GENOMIC DNA]</scope>
    <source>
        <strain evidence="14">EAD_L_NR</strain>
    </source>
</reference>
<evidence type="ECO:0000256" key="2">
    <source>
        <dbReference type="ARBA" id="ARBA00022448"/>
    </source>
</evidence>
<feature type="repeat" description="ANK" evidence="10">
    <location>
        <begin position="705"/>
        <end position="727"/>
    </location>
</feature>
<keyword evidence="8 12" id="KW-0472">Membrane</keyword>
<keyword evidence="9" id="KW-0407">Ion channel</keyword>
<evidence type="ECO:0000256" key="4">
    <source>
        <dbReference type="ARBA" id="ARBA00022737"/>
    </source>
</evidence>
<feature type="repeat" description="ANK" evidence="10">
    <location>
        <begin position="672"/>
        <end position="704"/>
    </location>
</feature>
<feature type="repeat" description="ANK" evidence="10">
    <location>
        <begin position="230"/>
        <end position="262"/>
    </location>
</feature>
<feature type="repeat" description="ANK" evidence="10">
    <location>
        <begin position="842"/>
        <end position="874"/>
    </location>
</feature>
<keyword evidence="4" id="KW-0677">Repeat</keyword>
<dbReference type="InterPro" id="IPR036770">
    <property type="entry name" value="Ankyrin_rpt-contain_sf"/>
</dbReference>
<dbReference type="Proteomes" id="UP001159042">
    <property type="component" value="Unassembled WGS sequence"/>
</dbReference>
<dbReference type="PRINTS" id="PR01415">
    <property type="entry name" value="ANKYRIN"/>
</dbReference>
<evidence type="ECO:0000259" key="13">
    <source>
        <dbReference type="Pfam" id="PF00520"/>
    </source>
</evidence>
<feature type="repeat" description="ANK" evidence="10">
    <location>
        <begin position="89"/>
        <end position="121"/>
    </location>
</feature>
<feature type="repeat" description="ANK" evidence="10">
    <location>
        <begin position="989"/>
        <end position="1016"/>
    </location>
</feature>
<feature type="repeat" description="ANK" evidence="10">
    <location>
        <begin position="414"/>
        <end position="446"/>
    </location>
</feature>
<feature type="transmembrane region" description="Helical" evidence="12">
    <location>
        <begin position="1252"/>
        <end position="1272"/>
    </location>
</feature>
<feature type="transmembrane region" description="Helical" evidence="12">
    <location>
        <begin position="1551"/>
        <end position="1572"/>
    </location>
</feature>
<feature type="repeat" description="ANK" evidence="10">
    <location>
        <begin position="482"/>
        <end position="514"/>
    </location>
</feature>
<gene>
    <name evidence="14" type="ORF">NQ315_005094</name>
</gene>
<dbReference type="GO" id="GO:0005262">
    <property type="term" value="F:calcium channel activity"/>
    <property type="evidence" value="ECO:0007669"/>
    <property type="project" value="InterPro"/>
</dbReference>
<evidence type="ECO:0000256" key="11">
    <source>
        <dbReference type="SAM" id="MobiDB-lite"/>
    </source>
</evidence>
<dbReference type="PANTHER" id="PTHR24123">
    <property type="entry name" value="ANKYRIN REPEAT-CONTAINING"/>
    <property type="match status" value="1"/>
</dbReference>
<feature type="repeat" description="ANK" evidence="10">
    <location>
        <begin position="1056"/>
        <end position="1088"/>
    </location>
</feature>
<dbReference type="GO" id="GO:0034703">
    <property type="term" value="C:cation channel complex"/>
    <property type="evidence" value="ECO:0007669"/>
    <property type="project" value="UniProtKB-ARBA"/>
</dbReference>
<keyword evidence="2" id="KW-0813">Transport</keyword>
<evidence type="ECO:0000256" key="9">
    <source>
        <dbReference type="ARBA" id="ARBA00023303"/>
    </source>
</evidence>
<keyword evidence="15" id="KW-1185">Reference proteome</keyword>
<feature type="compositionally biased region" description="Acidic residues" evidence="11">
    <location>
        <begin position="1820"/>
        <end position="1830"/>
    </location>
</feature>
<evidence type="ECO:0000256" key="8">
    <source>
        <dbReference type="ARBA" id="ARBA00023136"/>
    </source>
</evidence>
<feature type="domain" description="Ion transport" evidence="13">
    <location>
        <begin position="1343"/>
        <end position="1583"/>
    </location>
</feature>
<feature type="transmembrane region" description="Helical" evidence="12">
    <location>
        <begin position="1284"/>
        <end position="1303"/>
    </location>
</feature>
<comment type="caution">
    <text evidence="14">The sequence shown here is derived from an EMBL/GenBank/DDBJ whole genome shotgun (WGS) entry which is preliminary data.</text>
</comment>
<proteinExistence type="predicted"/>
<evidence type="ECO:0000256" key="10">
    <source>
        <dbReference type="PROSITE-ProRule" id="PRU00023"/>
    </source>
</evidence>
<evidence type="ECO:0000256" key="1">
    <source>
        <dbReference type="ARBA" id="ARBA00004141"/>
    </source>
</evidence>
<feature type="repeat" description="ANK" evidence="10">
    <location>
        <begin position="263"/>
        <end position="295"/>
    </location>
</feature>
<dbReference type="InterPro" id="IPR005821">
    <property type="entry name" value="Ion_trans_dom"/>
</dbReference>
<feature type="compositionally biased region" description="Basic and acidic residues" evidence="11">
    <location>
        <begin position="7"/>
        <end position="24"/>
    </location>
</feature>
<keyword evidence="7" id="KW-0406">Ion transport</keyword>
<feature type="repeat" description="ANK" evidence="10">
    <location>
        <begin position="381"/>
        <end position="413"/>
    </location>
</feature>
<evidence type="ECO:0000256" key="5">
    <source>
        <dbReference type="ARBA" id="ARBA00022989"/>
    </source>
</evidence>
<feature type="transmembrane region" description="Helical" evidence="12">
    <location>
        <begin position="1639"/>
        <end position="1661"/>
    </location>
</feature>
<feature type="region of interest" description="Disordered" evidence="11">
    <location>
        <begin position="1"/>
        <end position="40"/>
    </location>
</feature>
<dbReference type="PANTHER" id="PTHR24123:SF33">
    <property type="entry name" value="PROTEIN HOS4"/>
    <property type="match status" value="1"/>
</dbReference>
<name>A0AAV8VUI1_9CUCU</name>
<dbReference type="SMART" id="SM00248">
    <property type="entry name" value="ANK"/>
    <property type="match status" value="29"/>
</dbReference>
<dbReference type="InterPro" id="IPR002110">
    <property type="entry name" value="Ankyrin_rpt"/>
</dbReference>
<evidence type="ECO:0000313" key="14">
    <source>
        <dbReference type="EMBL" id="KAJ8917647.1"/>
    </source>
</evidence>
<keyword evidence="5 12" id="KW-1133">Transmembrane helix</keyword>
<feature type="repeat" description="ANK" evidence="10">
    <location>
        <begin position="875"/>
        <end position="895"/>
    </location>
</feature>
<dbReference type="PROSITE" id="PS50297">
    <property type="entry name" value="ANK_REP_REGION"/>
    <property type="match status" value="17"/>
</dbReference>
<evidence type="ECO:0000256" key="6">
    <source>
        <dbReference type="ARBA" id="ARBA00023043"/>
    </source>
</evidence>
<feature type="domain" description="Ion transport" evidence="13">
    <location>
        <begin position="1597"/>
        <end position="1675"/>
    </location>
</feature>
<feature type="transmembrane region" description="Helical" evidence="12">
    <location>
        <begin position="1315"/>
        <end position="1333"/>
    </location>
</feature>
<feature type="compositionally biased region" description="Polar residues" evidence="11">
    <location>
        <begin position="1836"/>
        <end position="1846"/>
    </location>
</feature>
<evidence type="ECO:0000256" key="3">
    <source>
        <dbReference type="ARBA" id="ARBA00022692"/>
    </source>
</evidence>
<dbReference type="FunFam" id="1.25.40.20:FF:000329">
    <property type="entry name" value="No mechanoreceptor potential C, isoform D"/>
    <property type="match status" value="1"/>
</dbReference>
<feature type="repeat" description="ANK" evidence="10">
    <location>
        <begin position="1023"/>
        <end position="1055"/>
    </location>
</feature>
<feature type="repeat" description="ANK" evidence="10">
    <location>
        <begin position="348"/>
        <end position="380"/>
    </location>
</feature>
<dbReference type="EMBL" id="JANEYG010000031">
    <property type="protein sequence ID" value="KAJ8917647.1"/>
    <property type="molecule type" value="Genomic_DNA"/>
</dbReference>
<dbReference type="InterPro" id="IPR051165">
    <property type="entry name" value="Multifunctional_ANK_Repeat"/>
</dbReference>